<evidence type="ECO:0000313" key="6">
    <source>
        <dbReference type="Proteomes" id="UP000078544"/>
    </source>
</evidence>
<name>A0A166NAX1_9HYPO</name>
<dbReference type="PANTHER" id="PTHR43712:SF16">
    <property type="entry name" value="O-METHYLTRANSFERASE ELCB"/>
    <property type="match status" value="1"/>
</dbReference>
<feature type="domain" description="O-methyltransferase C-terminal" evidence="4">
    <location>
        <begin position="194"/>
        <end position="404"/>
    </location>
</feature>
<accession>A0A166NAX1</accession>
<dbReference type="SUPFAM" id="SSF53335">
    <property type="entry name" value="S-adenosyl-L-methionine-dependent methyltransferases"/>
    <property type="match status" value="1"/>
</dbReference>
<evidence type="ECO:0000259" key="4">
    <source>
        <dbReference type="Pfam" id="PF00891"/>
    </source>
</evidence>
<dbReference type="PROSITE" id="PS51683">
    <property type="entry name" value="SAM_OMT_II"/>
    <property type="match status" value="1"/>
</dbReference>
<dbReference type="AlphaFoldDB" id="A0A166NAX1"/>
<dbReference type="InterPro" id="IPR036388">
    <property type="entry name" value="WH-like_DNA-bd_sf"/>
</dbReference>
<sequence length="430" mass="47602">MPSLTSLAEAILVQARKIDGYLETNHIAYPSFDGEDTLSQLPFELQAECCALANSASELKQLVRGPETGIMDIAFSWTDAVGLRVVYHYNLAKAVPLEGSASYSQIAATSGLKESLCRRFLRLVMGNHIFAEDPVTCRVQHTASSRRLATQAGLRDAVGLQLDEIAPSASKLIESWKKHGQDTGEPSHSAFSLYNQSHDPAFAILAREPERARRFGDAMKYSTRGISWDPRHLLSAFGWSSIDQPGTQLIDIGGGHGAISTLLAQHTKNIQFVVQDLPHVVSQAALTDLSPAVRDRVKFSGHDFFTPQERCNPNSQTFGSSAVIFLLRFILHNWGDDNAIKILRNLVPAMNDHSKLLIYEFVLGDHPVADLTARFGFQLDAIMATFFNAQERTATEFKKLLEQADHRYIVLGVRRPNDSIMSVIEVGWRG</sequence>
<keyword evidence="6" id="KW-1185">Reference proteome</keyword>
<dbReference type="PANTHER" id="PTHR43712">
    <property type="entry name" value="PUTATIVE (AFU_ORTHOLOGUE AFUA_4G14580)-RELATED"/>
    <property type="match status" value="1"/>
</dbReference>
<keyword evidence="1 5" id="KW-0489">Methyltransferase</keyword>
<dbReference type="Gene3D" id="1.10.10.10">
    <property type="entry name" value="Winged helix-like DNA-binding domain superfamily/Winged helix DNA-binding domain"/>
    <property type="match status" value="1"/>
</dbReference>
<dbReference type="InterPro" id="IPR029063">
    <property type="entry name" value="SAM-dependent_MTases_sf"/>
</dbReference>
<dbReference type="InterPro" id="IPR001077">
    <property type="entry name" value="COMT_C"/>
</dbReference>
<evidence type="ECO:0000256" key="3">
    <source>
        <dbReference type="ARBA" id="ARBA00022691"/>
    </source>
</evidence>
<evidence type="ECO:0000256" key="1">
    <source>
        <dbReference type="ARBA" id="ARBA00022603"/>
    </source>
</evidence>
<dbReference type="EMBL" id="AZGY01000028">
    <property type="protein sequence ID" value="KZZ88780.1"/>
    <property type="molecule type" value="Genomic_DNA"/>
</dbReference>
<proteinExistence type="predicted"/>
<dbReference type="Gene3D" id="3.40.50.150">
    <property type="entry name" value="Vaccinia Virus protein VP39"/>
    <property type="match status" value="1"/>
</dbReference>
<keyword evidence="3" id="KW-0949">S-adenosyl-L-methionine</keyword>
<dbReference type="InterPro" id="IPR016461">
    <property type="entry name" value="COMT-like"/>
</dbReference>
<comment type="caution">
    <text evidence="5">The sequence shown here is derived from an EMBL/GenBank/DDBJ whole genome shotgun (WGS) entry which is preliminary data.</text>
</comment>
<dbReference type="Pfam" id="PF00891">
    <property type="entry name" value="Methyltransf_2"/>
    <property type="match status" value="1"/>
</dbReference>
<dbReference type="InterPro" id="IPR036390">
    <property type="entry name" value="WH_DNA-bd_sf"/>
</dbReference>
<gene>
    <name evidence="5" type="ORF">AAL_07981</name>
</gene>
<keyword evidence="2 5" id="KW-0808">Transferase</keyword>
<dbReference type="GO" id="GO:0008171">
    <property type="term" value="F:O-methyltransferase activity"/>
    <property type="evidence" value="ECO:0007669"/>
    <property type="project" value="InterPro"/>
</dbReference>
<evidence type="ECO:0000256" key="2">
    <source>
        <dbReference type="ARBA" id="ARBA00022679"/>
    </source>
</evidence>
<evidence type="ECO:0000313" key="5">
    <source>
        <dbReference type="EMBL" id="KZZ88780.1"/>
    </source>
</evidence>
<dbReference type="OrthoDB" id="1606438at2759"/>
<dbReference type="GO" id="GO:0032259">
    <property type="term" value="P:methylation"/>
    <property type="evidence" value="ECO:0007669"/>
    <property type="project" value="UniProtKB-KW"/>
</dbReference>
<organism evidence="5 6">
    <name type="scientific">Moelleriella libera RCEF 2490</name>
    <dbReference type="NCBI Taxonomy" id="1081109"/>
    <lineage>
        <taxon>Eukaryota</taxon>
        <taxon>Fungi</taxon>
        <taxon>Dikarya</taxon>
        <taxon>Ascomycota</taxon>
        <taxon>Pezizomycotina</taxon>
        <taxon>Sordariomycetes</taxon>
        <taxon>Hypocreomycetidae</taxon>
        <taxon>Hypocreales</taxon>
        <taxon>Clavicipitaceae</taxon>
        <taxon>Moelleriella</taxon>
    </lineage>
</organism>
<protein>
    <submittedName>
        <fullName evidence="5">O-methyltransferase, family 2</fullName>
    </submittedName>
</protein>
<dbReference type="Proteomes" id="UP000078544">
    <property type="component" value="Unassembled WGS sequence"/>
</dbReference>
<dbReference type="SUPFAM" id="SSF46785">
    <property type="entry name" value="Winged helix' DNA-binding domain"/>
    <property type="match status" value="1"/>
</dbReference>
<reference evidence="5 6" key="1">
    <citation type="journal article" date="2016" name="Genome Biol. Evol.">
        <title>Divergent and convergent evolution of fungal pathogenicity.</title>
        <authorList>
            <person name="Shang Y."/>
            <person name="Xiao G."/>
            <person name="Zheng P."/>
            <person name="Cen K."/>
            <person name="Zhan S."/>
            <person name="Wang C."/>
        </authorList>
    </citation>
    <scope>NUCLEOTIDE SEQUENCE [LARGE SCALE GENOMIC DNA]</scope>
    <source>
        <strain evidence="5 6">RCEF 2490</strain>
    </source>
</reference>